<feature type="region of interest" description="Disordered" evidence="1">
    <location>
        <begin position="67"/>
        <end position="103"/>
    </location>
</feature>
<dbReference type="GO" id="GO:0090266">
    <property type="term" value="P:regulation of mitotic cell cycle spindle assembly checkpoint"/>
    <property type="evidence" value="ECO:0007669"/>
    <property type="project" value="InterPro"/>
</dbReference>
<dbReference type="Pfam" id="PF15243">
    <property type="entry name" value="ANAPC15"/>
    <property type="match status" value="1"/>
</dbReference>
<sequence>MLQFPAFMRQLPSPPLIPTSTLLPVAAHAQSDEDSLAVLESELEEKWSEIRKTNSNLPVMGRKIVDSKEELDAGAEDDDVDNVGESEGDEFEQETEPQDTRPINQRMIKHGNEVENTDCVLRNTSSLRHGHVTWRRTGRATGIGDCMWRGDVISRTVGQSHLAQPDASHG</sequence>
<protein>
    <submittedName>
        <fullName evidence="2">Uncharacterized protein</fullName>
    </submittedName>
</protein>
<dbReference type="PANTHER" id="PTHR37771:SF2">
    <property type="entry name" value="OS02G0593400 PROTEIN"/>
    <property type="match status" value="1"/>
</dbReference>
<feature type="compositionally biased region" description="Acidic residues" evidence="1">
    <location>
        <begin position="72"/>
        <end position="97"/>
    </location>
</feature>
<comment type="caution">
    <text evidence="2">The sequence shown here is derived from an EMBL/GenBank/DDBJ whole genome shotgun (WGS) entry which is preliminary data.</text>
</comment>
<accession>A0A4S8JB81</accession>
<evidence type="ECO:0000313" key="3">
    <source>
        <dbReference type="Proteomes" id="UP000317650"/>
    </source>
</evidence>
<proteinExistence type="predicted"/>
<dbReference type="PANTHER" id="PTHR37771">
    <property type="entry name" value="OS02G0593400 PROTEIN"/>
    <property type="match status" value="1"/>
</dbReference>
<evidence type="ECO:0000256" key="1">
    <source>
        <dbReference type="SAM" id="MobiDB-lite"/>
    </source>
</evidence>
<dbReference type="AlphaFoldDB" id="A0A4S8JB81"/>
<gene>
    <name evidence="2" type="ORF">C4D60_Mb03t20410</name>
</gene>
<dbReference type="STRING" id="52838.A0A4S8JB81"/>
<name>A0A4S8JB81_MUSBA</name>
<dbReference type="GO" id="GO:0005680">
    <property type="term" value="C:anaphase-promoting complex"/>
    <property type="evidence" value="ECO:0007669"/>
    <property type="project" value="InterPro"/>
</dbReference>
<reference evidence="2 3" key="1">
    <citation type="journal article" date="2019" name="Nat. Plants">
        <title>Genome sequencing of Musa balbisiana reveals subgenome evolution and function divergence in polyploid bananas.</title>
        <authorList>
            <person name="Yao X."/>
        </authorList>
    </citation>
    <scope>NUCLEOTIDE SEQUENCE [LARGE SCALE GENOMIC DNA]</scope>
    <source>
        <strain evidence="3">cv. DH-PKW</strain>
        <tissue evidence="2">Leaves</tissue>
    </source>
</reference>
<dbReference type="EMBL" id="PYDT01000006">
    <property type="protein sequence ID" value="THU59003.1"/>
    <property type="molecule type" value="Genomic_DNA"/>
</dbReference>
<organism evidence="2 3">
    <name type="scientific">Musa balbisiana</name>
    <name type="common">Banana</name>
    <dbReference type="NCBI Taxonomy" id="52838"/>
    <lineage>
        <taxon>Eukaryota</taxon>
        <taxon>Viridiplantae</taxon>
        <taxon>Streptophyta</taxon>
        <taxon>Embryophyta</taxon>
        <taxon>Tracheophyta</taxon>
        <taxon>Spermatophyta</taxon>
        <taxon>Magnoliopsida</taxon>
        <taxon>Liliopsida</taxon>
        <taxon>Zingiberales</taxon>
        <taxon>Musaceae</taxon>
        <taxon>Musa</taxon>
    </lineage>
</organism>
<dbReference type="InterPro" id="IPR026182">
    <property type="entry name" value="ANAPC15"/>
</dbReference>
<evidence type="ECO:0000313" key="2">
    <source>
        <dbReference type="EMBL" id="THU59003.1"/>
    </source>
</evidence>
<keyword evidence="3" id="KW-1185">Reference proteome</keyword>
<dbReference type="Proteomes" id="UP000317650">
    <property type="component" value="Chromosome 3"/>
</dbReference>